<feature type="domain" description="Biotin carboxylation" evidence="5">
    <location>
        <begin position="11"/>
        <end position="122"/>
    </location>
</feature>
<dbReference type="InterPro" id="IPR011764">
    <property type="entry name" value="Biotin_carboxylation_dom"/>
</dbReference>
<evidence type="ECO:0000256" key="4">
    <source>
        <dbReference type="ARBA" id="ARBA00023267"/>
    </source>
</evidence>
<proteinExistence type="predicted"/>
<dbReference type="PROSITE" id="PS50979">
    <property type="entry name" value="BC"/>
    <property type="match status" value="1"/>
</dbReference>
<protein>
    <recommendedName>
        <fullName evidence="5">Biotin carboxylation domain-containing protein</fullName>
    </recommendedName>
</protein>
<dbReference type="Gene3D" id="3.40.50.20">
    <property type="match status" value="1"/>
</dbReference>
<dbReference type="PANTHER" id="PTHR18866:SF33">
    <property type="entry name" value="METHYLCROTONOYL-COA CARBOXYLASE SUBUNIT ALPHA, MITOCHONDRIAL-RELATED"/>
    <property type="match status" value="1"/>
</dbReference>
<evidence type="ECO:0000313" key="7">
    <source>
        <dbReference type="EMBL" id="CAH9139945.1"/>
    </source>
</evidence>
<evidence type="ECO:0000313" key="6">
    <source>
        <dbReference type="EMBL" id="CAH9103096.1"/>
    </source>
</evidence>
<dbReference type="EMBL" id="CAMAPF010001021">
    <property type="protein sequence ID" value="CAH9139945.1"/>
    <property type="molecule type" value="Genomic_DNA"/>
</dbReference>
<evidence type="ECO:0000259" key="5">
    <source>
        <dbReference type="PROSITE" id="PS50979"/>
    </source>
</evidence>
<gene>
    <name evidence="6" type="ORF">CEPIT_LOCUS16287</name>
    <name evidence="7" type="ORF">CEPIT_LOCUS37970</name>
</gene>
<dbReference type="GO" id="GO:0004485">
    <property type="term" value="F:methylcrotonoyl-CoA carboxylase activity"/>
    <property type="evidence" value="ECO:0007669"/>
    <property type="project" value="TreeGrafter"/>
</dbReference>
<evidence type="ECO:0000256" key="1">
    <source>
        <dbReference type="ARBA" id="ARBA00022598"/>
    </source>
</evidence>
<evidence type="ECO:0000313" key="8">
    <source>
        <dbReference type="Proteomes" id="UP001152523"/>
    </source>
</evidence>
<dbReference type="PANTHER" id="PTHR18866">
    <property type="entry name" value="CARBOXYLASE:PYRUVATE/ACETYL-COA/PROPIONYL-COA CARBOXYLASE"/>
    <property type="match status" value="1"/>
</dbReference>
<keyword evidence="2" id="KW-0547">Nucleotide-binding</keyword>
<evidence type="ECO:0000256" key="2">
    <source>
        <dbReference type="ARBA" id="ARBA00022741"/>
    </source>
</evidence>
<keyword evidence="4" id="KW-0092">Biotin</keyword>
<keyword evidence="1" id="KW-0436">Ligase</keyword>
<comment type="caution">
    <text evidence="7">The sequence shown here is derived from an EMBL/GenBank/DDBJ whole genome shotgun (WGS) entry which is preliminary data.</text>
</comment>
<dbReference type="GO" id="GO:0005524">
    <property type="term" value="F:ATP binding"/>
    <property type="evidence" value="ECO:0007669"/>
    <property type="project" value="UniProtKB-KW"/>
</dbReference>
<keyword evidence="8" id="KW-1185">Reference proteome</keyword>
<dbReference type="SUPFAM" id="SSF52440">
    <property type="entry name" value="PreATP-grasp domain"/>
    <property type="match status" value="1"/>
</dbReference>
<dbReference type="EMBL" id="CAMAPF010000119">
    <property type="protein sequence ID" value="CAH9103096.1"/>
    <property type="molecule type" value="Genomic_DNA"/>
</dbReference>
<dbReference type="InterPro" id="IPR016185">
    <property type="entry name" value="PreATP-grasp_dom_sf"/>
</dbReference>
<dbReference type="Pfam" id="PF00289">
    <property type="entry name" value="Biotin_carb_N"/>
    <property type="match status" value="1"/>
</dbReference>
<sequence length="122" mass="13216">MKLGKNKSLPSPCMILLANRGEIACRIIRTAKRFGIRTVSVYSDADKYNLHVKSTDEAVRIGPPPARLSYLNASSIIEAATRTGSQLMHESNDSKSNLSASLCLYVGLKECSPSSTPVCQKS</sequence>
<dbReference type="GO" id="GO:0005739">
    <property type="term" value="C:mitochondrion"/>
    <property type="evidence" value="ECO:0007669"/>
    <property type="project" value="TreeGrafter"/>
</dbReference>
<dbReference type="AlphaFoldDB" id="A0AAV0FY09"/>
<dbReference type="InterPro" id="IPR050856">
    <property type="entry name" value="Biotin_carboxylase_complex"/>
</dbReference>
<accession>A0AAV0FY09</accession>
<organism evidence="7 8">
    <name type="scientific">Cuscuta epithymum</name>
    <dbReference type="NCBI Taxonomy" id="186058"/>
    <lineage>
        <taxon>Eukaryota</taxon>
        <taxon>Viridiplantae</taxon>
        <taxon>Streptophyta</taxon>
        <taxon>Embryophyta</taxon>
        <taxon>Tracheophyta</taxon>
        <taxon>Spermatophyta</taxon>
        <taxon>Magnoliopsida</taxon>
        <taxon>eudicotyledons</taxon>
        <taxon>Gunneridae</taxon>
        <taxon>Pentapetalae</taxon>
        <taxon>asterids</taxon>
        <taxon>lamiids</taxon>
        <taxon>Solanales</taxon>
        <taxon>Convolvulaceae</taxon>
        <taxon>Cuscuteae</taxon>
        <taxon>Cuscuta</taxon>
        <taxon>Cuscuta subgen. Cuscuta</taxon>
    </lineage>
</organism>
<evidence type="ECO:0000256" key="3">
    <source>
        <dbReference type="ARBA" id="ARBA00022840"/>
    </source>
</evidence>
<dbReference type="InterPro" id="IPR005481">
    <property type="entry name" value="BC-like_N"/>
</dbReference>
<dbReference type="Proteomes" id="UP001152523">
    <property type="component" value="Unassembled WGS sequence"/>
</dbReference>
<keyword evidence="3" id="KW-0067">ATP-binding</keyword>
<name>A0AAV0FY09_9ASTE</name>
<reference evidence="7" key="1">
    <citation type="submission" date="2022-07" db="EMBL/GenBank/DDBJ databases">
        <authorList>
            <person name="Macas J."/>
            <person name="Novak P."/>
            <person name="Neumann P."/>
        </authorList>
    </citation>
    <scope>NUCLEOTIDE SEQUENCE</scope>
</reference>